<dbReference type="InterPro" id="IPR037138">
    <property type="entry name" value="His_deacetylse_dom_sf"/>
</dbReference>
<comment type="caution">
    <text evidence="4">The sequence shown here is derived from an EMBL/GenBank/DDBJ whole genome shotgun (WGS) entry which is preliminary data.</text>
</comment>
<dbReference type="CDD" id="cd09996">
    <property type="entry name" value="HDAC_classII_1"/>
    <property type="match status" value="1"/>
</dbReference>
<dbReference type="Proteomes" id="UP000465302">
    <property type="component" value="Unassembled WGS sequence"/>
</dbReference>
<dbReference type="Proteomes" id="UP000220914">
    <property type="component" value="Unassembled WGS sequence"/>
</dbReference>
<dbReference type="RefSeq" id="WP_097942166.1">
    <property type="nucleotide sequence ID" value="NZ_BLKS01000004.1"/>
</dbReference>
<reference evidence="3" key="3">
    <citation type="submission" date="2020-02" db="EMBL/GenBank/DDBJ databases">
        <authorList>
            <person name="Matsumoto Y."/>
            <person name="Motooka D."/>
            <person name="Nakamura S."/>
        </authorList>
    </citation>
    <scope>NUCLEOTIDE SEQUENCE</scope>
    <source>
        <strain evidence="3">JCM 6377</strain>
    </source>
</reference>
<evidence type="ECO:0000313" key="3">
    <source>
        <dbReference type="EMBL" id="GFG55542.1"/>
    </source>
</evidence>
<protein>
    <submittedName>
        <fullName evidence="4">Class II histone deacetylase</fullName>
    </submittedName>
</protein>
<comment type="similarity">
    <text evidence="1">Belongs to the histone deacetylase family.</text>
</comment>
<dbReference type="SUPFAM" id="SSF52768">
    <property type="entry name" value="Arginase/deacetylase"/>
    <property type="match status" value="1"/>
</dbReference>
<reference evidence="3 6" key="2">
    <citation type="journal article" date="2019" name="Emerg. Microbes Infect.">
        <title>Comprehensive subspecies identification of 175 nontuberculous mycobacteria species based on 7547 genomic profiles.</title>
        <authorList>
            <person name="Matsumoto Y."/>
            <person name="Kinjo T."/>
            <person name="Motooka D."/>
            <person name="Nabeya D."/>
            <person name="Jung N."/>
            <person name="Uechi K."/>
            <person name="Horii T."/>
            <person name="Iida T."/>
            <person name="Fujita J."/>
            <person name="Nakamura S."/>
        </authorList>
    </citation>
    <scope>NUCLEOTIDE SEQUENCE [LARGE SCALE GENOMIC DNA]</scope>
    <source>
        <strain evidence="3 6">JCM 6377</strain>
    </source>
</reference>
<organism evidence="4 5">
    <name type="scientific">Mycolicibacterium agri</name>
    <name type="common">Mycobacterium agri</name>
    <dbReference type="NCBI Taxonomy" id="36811"/>
    <lineage>
        <taxon>Bacteria</taxon>
        <taxon>Bacillati</taxon>
        <taxon>Actinomycetota</taxon>
        <taxon>Actinomycetes</taxon>
        <taxon>Mycobacteriales</taxon>
        <taxon>Mycobacteriaceae</taxon>
        <taxon>Mycolicibacterium</taxon>
    </lineage>
</organism>
<gene>
    <name evidence="4" type="ORF">CQY20_21780</name>
    <name evidence="3" type="ORF">MAGR_69830</name>
</gene>
<dbReference type="PANTHER" id="PTHR10625:SF31">
    <property type="entry name" value="HISTONE DEACETYLASE DOMAIN-CONTAINING PROTEIN"/>
    <property type="match status" value="1"/>
</dbReference>
<dbReference type="GO" id="GO:0040029">
    <property type="term" value="P:epigenetic regulation of gene expression"/>
    <property type="evidence" value="ECO:0007669"/>
    <property type="project" value="TreeGrafter"/>
</dbReference>
<dbReference type="Gene3D" id="3.40.800.20">
    <property type="entry name" value="Histone deacetylase domain"/>
    <property type="match status" value="1"/>
</dbReference>
<dbReference type="GO" id="GO:0004407">
    <property type="term" value="F:histone deacetylase activity"/>
    <property type="evidence" value="ECO:0007669"/>
    <property type="project" value="TreeGrafter"/>
</dbReference>
<evidence type="ECO:0000259" key="2">
    <source>
        <dbReference type="Pfam" id="PF00850"/>
    </source>
</evidence>
<evidence type="ECO:0000313" key="6">
    <source>
        <dbReference type="Proteomes" id="UP000465302"/>
    </source>
</evidence>
<feature type="domain" description="Histone deacetylase" evidence="2">
    <location>
        <begin position="50"/>
        <end position="327"/>
    </location>
</feature>
<keyword evidence="5" id="KW-1185">Reference proteome</keyword>
<proteinExistence type="inferred from homology"/>
<dbReference type="InterPro" id="IPR023801">
    <property type="entry name" value="His_deacetylse_dom"/>
</dbReference>
<accession>A0A2A7MV42</accession>
<dbReference type="PANTHER" id="PTHR10625">
    <property type="entry name" value="HISTONE DEACETYLASE HDAC1-RELATED"/>
    <property type="match status" value="1"/>
</dbReference>
<dbReference type="PRINTS" id="PR01270">
    <property type="entry name" value="HDASUPER"/>
</dbReference>
<dbReference type="InterPro" id="IPR023696">
    <property type="entry name" value="Ureohydrolase_dom_sf"/>
</dbReference>
<sequence>MTARRRTGYIWHERYAWHDTGTHVGFVPAGGFNQPHLNFETGESKSRMAGLVEVSGMIDELVRLRPRFAEKADLLRVHDAAYVDRIERESEARGGDGGDGFTPFGPGSYDIARLAAGGTMAAAEAVLTKAVDNAYALVRPPGHHARRDMGMGYCLFSNVCVAIEYVRATLGVERVAIVDYDVHHGNGAESIYWTDPGVLAVSLHQDRLFPLDTGDVTASGGPGAEGTNINIPLPAGSGNGAYLAAIQRVAIPAVKNFRPDIIFVSSGFDPSAVDPLGCMTVTSKGFKDMASALVGLADDVCEGRIVFSHEGGYSPVHVPFCGLAVLEALTGHDTGVPDPFAQSFDNSPAHPLKPWQDDVIAQAAMIAEALRV</sequence>
<reference evidence="4 5" key="1">
    <citation type="submission" date="2017-10" db="EMBL/GenBank/DDBJ databases">
        <title>The new phylogeny of genus Mycobacterium.</title>
        <authorList>
            <person name="Tortoli E."/>
            <person name="Trovato A."/>
            <person name="Cirillo D.M."/>
        </authorList>
    </citation>
    <scope>NUCLEOTIDE SEQUENCE [LARGE SCALE GENOMIC DNA]</scope>
    <source>
        <strain evidence="4 5">CCUG37673</strain>
    </source>
</reference>
<dbReference type="AlphaFoldDB" id="A0A2A7MV42"/>
<evidence type="ECO:0000256" key="1">
    <source>
        <dbReference type="ARBA" id="ARBA00005947"/>
    </source>
</evidence>
<dbReference type="OrthoDB" id="9808367at2"/>
<dbReference type="Pfam" id="PF00850">
    <property type="entry name" value="Hist_deacetyl"/>
    <property type="match status" value="1"/>
</dbReference>
<dbReference type="EMBL" id="BLKS01000004">
    <property type="protein sequence ID" value="GFG55542.1"/>
    <property type="molecule type" value="Genomic_DNA"/>
</dbReference>
<dbReference type="GO" id="GO:0005737">
    <property type="term" value="C:cytoplasm"/>
    <property type="evidence" value="ECO:0007669"/>
    <property type="project" value="TreeGrafter"/>
</dbReference>
<evidence type="ECO:0000313" key="5">
    <source>
        <dbReference type="Proteomes" id="UP000220914"/>
    </source>
</evidence>
<evidence type="ECO:0000313" key="4">
    <source>
        <dbReference type="EMBL" id="PEG35419.1"/>
    </source>
</evidence>
<name>A0A2A7MV42_MYCAG</name>
<dbReference type="EMBL" id="PDCP01000045">
    <property type="protein sequence ID" value="PEG35419.1"/>
    <property type="molecule type" value="Genomic_DNA"/>
</dbReference>
<dbReference type="InterPro" id="IPR000286">
    <property type="entry name" value="HDACs"/>
</dbReference>